<dbReference type="InterPro" id="IPR019410">
    <property type="entry name" value="Methyltransf_16"/>
</dbReference>
<organism evidence="2 3">
    <name type="scientific">Talaromyces rugulosus</name>
    <name type="common">Penicillium rugulosum</name>
    <dbReference type="NCBI Taxonomy" id="121627"/>
    <lineage>
        <taxon>Eukaryota</taxon>
        <taxon>Fungi</taxon>
        <taxon>Dikarya</taxon>
        <taxon>Ascomycota</taxon>
        <taxon>Pezizomycotina</taxon>
        <taxon>Eurotiomycetes</taxon>
        <taxon>Eurotiomycetidae</taxon>
        <taxon>Eurotiales</taxon>
        <taxon>Trichocomaceae</taxon>
        <taxon>Talaromyces</taxon>
        <taxon>Talaromyces sect. Islandici</taxon>
    </lineage>
</organism>
<dbReference type="GO" id="GO:0008757">
    <property type="term" value="F:S-adenosylmethionine-dependent methyltransferase activity"/>
    <property type="evidence" value="ECO:0007669"/>
    <property type="project" value="UniProtKB-ARBA"/>
</dbReference>
<gene>
    <name evidence="2" type="ORF">TRUGW13939_03687</name>
</gene>
<reference evidence="3" key="1">
    <citation type="submission" date="2020-06" db="EMBL/GenBank/DDBJ databases">
        <title>A chromosome-scale genome assembly of Talaromyces rugulosus W13939.</title>
        <authorList>
            <person name="Wang B."/>
            <person name="Guo L."/>
            <person name="Ye K."/>
            <person name="Wang L."/>
        </authorList>
    </citation>
    <scope>NUCLEOTIDE SEQUENCE [LARGE SCALE GENOMIC DNA]</scope>
    <source>
        <strain evidence="3">W13939</strain>
    </source>
</reference>
<feature type="region of interest" description="Disordered" evidence="1">
    <location>
        <begin position="1"/>
        <end position="42"/>
    </location>
</feature>
<dbReference type="PANTHER" id="PTHR14614">
    <property type="entry name" value="HEPATOCELLULAR CARCINOMA-ASSOCIATED ANTIGEN"/>
    <property type="match status" value="1"/>
</dbReference>
<sequence length="361" mass="40406">MPHLRLRPLPRRRPPENNNPSSTLSGVNSEGPVEGEEEEYDDYDDDAEDIFSAFLPHLLPDDAPQFHGDPGQLLQYRSPLYGDLTVMVPQYPEKSGNWNGKSNPKDGDIIVNEVEEGRKLFAHMLWSSAMVVAERLEDAAIITAGEKKLSRDDLDRASWNVQGHTVLELGAGAGLPSIISALSSASHITITDHPSSPAFLGAIEYNIRANVPAWQRERIVSTPHEWGALDNQFARDNKERFSRIIAADCLWMMDQHANLARTLQWFLRPDSNDNRGGRAWVVAGLHTGRAVVAHFFKISEAFGLEVESIYEHDINTANEDEQGEGRREWAVVREDEGPGNRQRWCVVAVLKRSRLDVGSSQ</sequence>
<evidence type="ECO:0008006" key="4">
    <source>
        <dbReference type="Google" id="ProtNLM"/>
    </source>
</evidence>
<dbReference type="InterPro" id="IPR029063">
    <property type="entry name" value="SAM-dependent_MTases_sf"/>
</dbReference>
<dbReference type="Proteomes" id="UP000509510">
    <property type="component" value="Chromosome II"/>
</dbReference>
<feature type="compositionally biased region" description="Basic residues" evidence="1">
    <location>
        <begin position="1"/>
        <end position="12"/>
    </location>
</feature>
<dbReference type="GeneID" id="55991190"/>
<proteinExistence type="predicted"/>
<accession>A0A7H8QRP6</accession>
<keyword evidence="3" id="KW-1185">Reference proteome</keyword>
<dbReference type="AlphaFoldDB" id="A0A7H8QRP6"/>
<dbReference type="RefSeq" id="XP_035342760.1">
    <property type="nucleotide sequence ID" value="XM_035486867.1"/>
</dbReference>
<dbReference type="KEGG" id="trg:TRUGW13939_03687"/>
<dbReference type="Pfam" id="PF10294">
    <property type="entry name" value="Methyltransf_16"/>
    <property type="match status" value="1"/>
</dbReference>
<evidence type="ECO:0000256" key="1">
    <source>
        <dbReference type="SAM" id="MobiDB-lite"/>
    </source>
</evidence>
<dbReference type="OrthoDB" id="2106152at2759"/>
<evidence type="ECO:0000313" key="2">
    <source>
        <dbReference type="EMBL" id="QKX56582.1"/>
    </source>
</evidence>
<dbReference type="GO" id="GO:0005737">
    <property type="term" value="C:cytoplasm"/>
    <property type="evidence" value="ECO:0007669"/>
    <property type="project" value="TreeGrafter"/>
</dbReference>
<evidence type="ECO:0000313" key="3">
    <source>
        <dbReference type="Proteomes" id="UP000509510"/>
    </source>
</evidence>
<dbReference type="EMBL" id="CP055899">
    <property type="protein sequence ID" value="QKX56582.1"/>
    <property type="molecule type" value="Genomic_DNA"/>
</dbReference>
<protein>
    <recommendedName>
        <fullName evidence="4">Nicotinamide N-methyltransferase</fullName>
    </recommendedName>
</protein>
<dbReference type="PANTHER" id="PTHR14614:SF104">
    <property type="entry name" value="N-METHYLTRANSFERASE, PUTATIVE (AFU_ORTHOLOGUE AFUA_1G17750)-RELATED"/>
    <property type="match status" value="1"/>
</dbReference>
<feature type="compositionally biased region" description="Acidic residues" evidence="1">
    <location>
        <begin position="33"/>
        <end position="42"/>
    </location>
</feature>
<dbReference type="Gene3D" id="3.40.50.150">
    <property type="entry name" value="Vaccinia Virus protein VP39"/>
    <property type="match status" value="1"/>
</dbReference>
<name>A0A7H8QRP6_TALRU</name>
<dbReference type="SUPFAM" id="SSF53335">
    <property type="entry name" value="S-adenosyl-L-methionine-dependent methyltransferases"/>
    <property type="match status" value="1"/>
</dbReference>